<comment type="caution">
    <text evidence="1">The sequence shown here is derived from an EMBL/GenBank/DDBJ whole genome shotgun (WGS) entry which is preliminary data.</text>
</comment>
<evidence type="ECO:0000313" key="1">
    <source>
        <dbReference type="EMBL" id="CAL5222604.1"/>
    </source>
</evidence>
<organism evidence="1 2">
    <name type="scientific">Coccomyxa viridis</name>
    <dbReference type="NCBI Taxonomy" id="1274662"/>
    <lineage>
        <taxon>Eukaryota</taxon>
        <taxon>Viridiplantae</taxon>
        <taxon>Chlorophyta</taxon>
        <taxon>core chlorophytes</taxon>
        <taxon>Trebouxiophyceae</taxon>
        <taxon>Trebouxiophyceae incertae sedis</taxon>
        <taxon>Coccomyxaceae</taxon>
        <taxon>Coccomyxa</taxon>
    </lineage>
</organism>
<sequence length="218" mass="25040">MIAEMQELPEDLLLLIARHVLDKEEGLRLWCQLSSACRRLWSFQLPSEPTYFLDDRLTDQGKPWAFKRIQRACKLSLTVSEQDDQNEVLCDVVRAIIKASDGPTRLNTLALCTFGSATFVELCQPWVQKLLLSAGSLKALSTHIHTIPRSSILQHLPLRHLEVAVSSRTFYWLEELFTDVSRSLTLESLRISCNDAEETSRHYFCDVDSWLMADPRNF</sequence>
<proteinExistence type="predicted"/>
<dbReference type="EMBL" id="CAXHTA020000007">
    <property type="protein sequence ID" value="CAL5222604.1"/>
    <property type="molecule type" value="Genomic_DNA"/>
</dbReference>
<keyword evidence="2" id="KW-1185">Reference proteome</keyword>
<reference evidence="1 2" key="1">
    <citation type="submission" date="2024-06" db="EMBL/GenBank/DDBJ databases">
        <authorList>
            <person name="Kraege A."/>
            <person name="Thomma B."/>
        </authorList>
    </citation>
    <scope>NUCLEOTIDE SEQUENCE [LARGE SCALE GENOMIC DNA]</scope>
</reference>
<dbReference type="Proteomes" id="UP001497392">
    <property type="component" value="Unassembled WGS sequence"/>
</dbReference>
<accession>A0ABP1FUK4</accession>
<evidence type="ECO:0000313" key="2">
    <source>
        <dbReference type="Proteomes" id="UP001497392"/>
    </source>
</evidence>
<gene>
    <name evidence="1" type="primary">g4997</name>
    <name evidence="1" type="ORF">VP750_LOCUS4263</name>
</gene>
<name>A0ABP1FUK4_9CHLO</name>
<protein>
    <submittedName>
        <fullName evidence="1">G4997 protein</fullName>
    </submittedName>
</protein>